<gene>
    <name evidence="2" type="ORF">METZ01_LOCUS71447</name>
</gene>
<name>A0A381TWS1_9ZZZZ</name>
<dbReference type="PANTHER" id="PTHR43135">
    <property type="entry name" value="ALPHA-D-RIBOSE 1-METHYLPHOSPHONATE 5-TRIPHOSPHATE DIPHOSPHATASE"/>
    <property type="match status" value="1"/>
</dbReference>
<dbReference type="AlphaFoldDB" id="A0A381TWS1"/>
<dbReference type="PANTHER" id="PTHR43135:SF3">
    <property type="entry name" value="ALPHA-D-RIBOSE 1-METHYLPHOSPHONATE 5-TRIPHOSPHATE DIPHOSPHATASE"/>
    <property type="match status" value="1"/>
</dbReference>
<accession>A0A381TWS1</accession>
<dbReference type="InterPro" id="IPR011059">
    <property type="entry name" value="Metal-dep_hydrolase_composite"/>
</dbReference>
<dbReference type="Gene3D" id="2.30.40.10">
    <property type="entry name" value="Urease, subunit C, domain 1"/>
    <property type="match status" value="1"/>
</dbReference>
<sequence length="419" mass="45444">MTKKSIFKAKRVADENVSGWLDDHAIVVENGLITAVEPASNISGANESYEVFDLGDVSILPGLVDAHSHMHCSATPEAQTLALTENVQQLTIRATNNMRKAVLAGVTTIRDLGSRNEVAFQVREMIDNGHVPGPRLLLAGTPITITAGHCWFFGTEADTEDQVRQAVRTQVKLGANVIKMMATGGMFTPTANPRKPQYSVKVLKAAVEEAHRINIPIVTHTLSAQGVRNVVDAGVDHLIHSRWYHADPSQGLDYDSTTVEKMVAQGQWVDPTIGHHLLGQEAKERGEPGPSDPHWSVSSTVVEEHEHINTLNRMHDAGVRFTTGLDMGMPYGTHDRSCANAWAFVETLGWPNWKAIHANTAGTAEALGLNKEVGQLKKGQVADIAAFSGDPSKEIRDMDCASTVVKSGQVIKLNDKVLV</sequence>
<dbReference type="SUPFAM" id="SSF51338">
    <property type="entry name" value="Composite domain of metallo-dependent hydrolases"/>
    <property type="match status" value="2"/>
</dbReference>
<feature type="domain" description="Amidohydrolase-related" evidence="1">
    <location>
        <begin position="59"/>
        <end position="410"/>
    </location>
</feature>
<proteinExistence type="predicted"/>
<evidence type="ECO:0000313" key="2">
    <source>
        <dbReference type="EMBL" id="SVA18593.1"/>
    </source>
</evidence>
<dbReference type="CDD" id="cd01299">
    <property type="entry name" value="Met_dep_hydrolase_A"/>
    <property type="match status" value="1"/>
</dbReference>
<organism evidence="2">
    <name type="scientific">marine metagenome</name>
    <dbReference type="NCBI Taxonomy" id="408172"/>
    <lineage>
        <taxon>unclassified sequences</taxon>
        <taxon>metagenomes</taxon>
        <taxon>ecological metagenomes</taxon>
    </lineage>
</organism>
<dbReference type="EMBL" id="UINC01005033">
    <property type="protein sequence ID" value="SVA18593.1"/>
    <property type="molecule type" value="Genomic_DNA"/>
</dbReference>
<reference evidence="2" key="1">
    <citation type="submission" date="2018-05" db="EMBL/GenBank/DDBJ databases">
        <authorList>
            <person name="Lanie J.A."/>
            <person name="Ng W.-L."/>
            <person name="Kazmierczak K.M."/>
            <person name="Andrzejewski T.M."/>
            <person name="Davidsen T.M."/>
            <person name="Wayne K.J."/>
            <person name="Tettelin H."/>
            <person name="Glass J.I."/>
            <person name="Rusch D."/>
            <person name="Podicherti R."/>
            <person name="Tsui H.-C.T."/>
            <person name="Winkler M.E."/>
        </authorList>
    </citation>
    <scope>NUCLEOTIDE SEQUENCE</scope>
</reference>
<dbReference type="InterPro" id="IPR051781">
    <property type="entry name" value="Metallo-dep_Hydrolase"/>
</dbReference>
<dbReference type="InterPro" id="IPR032466">
    <property type="entry name" value="Metal_Hydrolase"/>
</dbReference>
<evidence type="ECO:0000259" key="1">
    <source>
        <dbReference type="Pfam" id="PF01979"/>
    </source>
</evidence>
<dbReference type="Pfam" id="PF01979">
    <property type="entry name" value="Amidohydro_1"/>
    <property type="match status" value="1"/>
</dbReference>
<dbReference type="Gene3D" id="3.20.20.140">
    <property type="entry name" value="Metal-dependent hydrolases"/>
    <property type="match status" value="1"/>
</dbReference>
<dbReference type="SUPFAM" id="SSF51556">
    <property type="entry name" value="Metallo-dependent hydrolases"/>
    <property type="match status" value="1"/>
</dbReference>
<dbReference type="InterPro" id="IPR006680">
    <property type="entry name" value="Amidohydro-rel"/>
</dbReference>
<dbReference type="InterPro" id="IPR057744">
    <property type="entry name" value="OTAase-like"/>
</dbReference>
<dbReference type="GO" id="GO:0016810">
    <property type="term" value="F:hydrolase activity, acting on carbon-nitrogen (but not peptide) bonds"/>
    <property type="evidence" value="ECO:0007669"/>
    <property type="project" value="InterPro"/>
</dbReference>
<protein>
    <recommendedName>
        <fullName evidence="1">Amidohydrolase-related domain-containing protein</fullName>
    </recommendedName>
</protein>